<evidence type="ECO:0000313" key="4">
    <source>
        <dbReference type="Proteomes" id="UP000298337"/>
    </source>
</evidence>
<feature type="domain" description="Acyltransferase 3" evidence="2">
    <location>
        <begin position="33"/>
        <end position="374"/>
    </location>
</feature>
<feature type="transmembrane region" description="Helical" evidence="1">
    <location>
        <begin position="69"/>
        <end position="87"/>
    </location>
</feature>
<comment type="caution">
    <text evidence="3">The sequence shown here is derived from an EMBL/GenBank/DDBJ whole genome shotgun (WGS) entry which is preliminary data.</text>
</comment>
<dbReference type="RefSeq" id="WP_135434246.1">
    <property type="nucleotide sequence ID" value="NZ_SRLA01000002.1"/>
</dbReference>
<dbReference type="PANTHER" id="PTHR23028:SF53">
    <property type="entry name" value="ACYL_TRANSF_3 DOMAIN-CONTAINING PROTEIN"/>
    <property type="match status" value="1"/>
</dbReference>
<feature type="transmembrane region" description="Helical" evidence="1">
    <location>
        <begin position="229"/>
        <end position="250"/>
    </location>
</feature>
<keyword evidence="1" id="KW-1133">Transmembrane helix</keyword>
<dbReference type="InterPro" id="IPR050879">
    <property type="entry name" value="Acyltransferase_3"/>
</dbReference>
<feature type="transmembrane region" description="Helical" evidence="1">
    <location>
        <begin position="359"/>
        <end position="377"/>
    </location>
</feature>
<dbReference type="Proteomes" id="UP000298337">
    <property type="component" value="Unassembled WGS sequence"/>
</dbReference>
<feature type="transmembrane region" description="Helical" evidence="1">
    <location>
        <begin position="170"/>
        <end position="190"/>
    </location>
</feature>
<dbReference type="GO" id="GO:0016020">
    <property type="term" value="C:membrane"/>
    <property type="evidence" value="ECO:0007669"/>
    <property type="project" value="TreeGrafter"/>
</dbReference>
<feature type="transmembrane region" description="Helical" evidence="1">
    <location>
        <begin position="108"/>
        <end position="125"/>
    </location>
</feature>
<sequence>MKPRQMSRFFCSKHLSTTIKQHHFSTMPLRYIPALTGVRAIAAYLVFFYHFNPLGMENWGGRLLHEGHIGVSIFFVLSGFLITLRYWGSAELNTSWLKQYFLNRFSRIYPLYALLTIFAFCMIWQDGKWDPVQQWVTYTTTDKIVVPLLNLTFLRGFFDMFKFTGIAQGWTLTVEETFYALAPLLLVLLAVVRRRYLTLLVVTILFLGVGCGLVRILPHYYGLFGSLRFMFAYTFFGRAVEFMLGAALSLFVRNRSTRNYHWLTWIGVLYIVACMVGLSLVGHQAERSQETTLGIVINNLVLPVGICIFFYGLITERTWLAKLLETKTAQLAGKTSYAFYLIHQGILHVTLEQYVTRNAFVIFAVALVLSWALWKWIEEPLNHRFRRLAV</sequence>
<dbReference type="GO" id="GO:0009103">
    <property type="term" value="P:lipopolysaccharide biosynthetic process"/>
    <property type="evidence" value="ECO:0007669"/>
    <property type="project" value="TreeGrafter"/>
</dbReference>
<evidence type="ECO:0000259" key="2">
    <source>
        <dbReference type="Pfam" id="PF01757"/>
    </source>
</evidence>
<feature type="transmembrane region" description="Helical" evidence="1">
    <location>
        <begin position="262"/>
        <end position="281"/>
    </location>
</feature>
<name>A0A4Z0PA49_9BACT</name>
<feature type="transmembrane region" description="Helical" evidence="1">
    <location>
        <begin position="29"/>
        <end position="49"/>
    </location>
</feature>
<proteinExistence type="predicted"/>
<keyword evidence="4" id="KW-1185">Reference proteome</keyword>
<accession>A0A4Z0PA49</accession>
<gene>
    <name evidence="3" type="ORF">EU556_11510</name>
</gene>
<keyword evidence="1" id="KW-0472">Membrane</keyword>
<dbReference type="GO" id="GO:0016747">
    <property type="term" value="F:acyltransferase activity, transferring groups other than amino-acyl groups"/>
    <property type="evidence" value="ECO:0007669"/>
    <property type="project" value="InterPro"/>
</dbReference>
<dbReference type="PANTHER" id="PTHR23028">
    <property type="entry name" value="ACETYLTRANSFERASE"/>
    <property type="match status" value="1"/>
</dbReference>
<keyword evidence="3" id="KW-0012">Acyltransferase</keyword>
<protein>
    <submittedName>
        <fullName evidence="3">Acyltransferase</fullName>
    </submittedName>
</protein>
<dbReference type="InterPro" id="IPR002656">
    <property type="entry name" value="Acyl_transf_3_dom"/>
</dbReference>
<organism evidence="3 4">
    <name type="scientific">Hymenobacter fodinae</name>
    <dbReference type="NCBI Taxonomy" id="2510796"/>
    <lineage>
        <taxon>Bacteria</taxon>
        <taxon>Pseudomonadati</taxon>
        <taxon>Bacteroidota</taxon>
        <taxon>Cytophagia</taxon>
        <taxon>Cytophagales</taxon>
        <taxon>Hymenobacteraceae</taxon>
        <taxon>Hymenobacter</taxon>
    </lineage>
</organism>
<feature type="transmembrane region" description="Helical" evidence="1">
    <location>
        <begin position="293"/>
        <end position="314"/>
    </location>
</feature>
<feature type="transmembrane region" description="Helical" evidence="1">
    <location>
        <begin position="196"/>
        <end position="217"/>
    </location>
</feature>
<evidence type="ECO:0000313" key="3">
    <source>
        <dbReference type="EMBL" id="TGE08336.1"/>
    </source>
</evidence>
<keyword evidence="1" id="KW-0812">Transmembrane</keyword>
<dbReference type="AlphaFoldDB" id="A0A4Z0PA49"/>
<evidence type="ECO:0000256" key="1">
    <source>
        <dbReference type="SAM" id="Phobius"/>
    </source>
</evidence>
<dbReference type="EMBL" id="SRLA01000002">
    <property type="protein sequence ID" value="TGE08336.1"/>
    <property type="molecule type" value="Genomic_DNA"/>
</dbReference>
<reference evidence="3 4" key="1">
    <citation type="submission" date="2019-04" db="EMBL/GenBank/DDBJ databases">
        <authorList>
            <person name="Feng G."/>
            <person name="Zhang J."/>
            <person name="Zhu H."/>
        </authorList>
    </citation>
    <scope>NUCLEOTIDE SEQUENCE [LARGE SCALE GENOMIC DNA]</scope>
    <source>
        <strain evidence="3 4">92R-1</strain>
    </source>
</reference>
<dbReference type="Pfam" id="PF01757">
    <property type="entry name" value="Acyl_transf_3"/>
    <property type="match status" value="1"/>
</dbReference>
<dbReference type="OrthoDB" id="9796461at2"/>
<keyword evidence="3" id="KW-0808">Transferase</keyword>